<dbReference type="STRING" id="1458985.BJP34_16190"/>
<name>A0A1D8TT33_9CYAN</name>
<keyword evidence="4" id="KW-1133">Transmembrane helix</keyword>
<feature type="transmembrane region" description="Helical" evidence="4">
    <location>
        <begin position="21"/>
        <end position="40"/>
    </location>
</feature>
<reference evidence="7" key="1">
    <citation type="submission" date="2016-10" db="EMBL/GenBank/DDBJ databases">
        <title>Comparative genomics uncovers the prolific and rare metabolic potential of the cyanobacterial genus Moorea.</title>
        <authorList>
            <person name="Leao T."/>
            <person name="Castelao G."/>
            <person name="Korobeynikov A."/>
            <person name="Monroe E.A."/>
            <person name="Podell S."/>
            <person name="Glukhov E."/>
            <person name="Allen E."/>
            <person name="Gerwick W.H."/>
            <person name="Gerwick L."/>
        </authorList>
    </citation>
    <scope>NUCLEOTIDE SEQUENCE [LARGE SCALE GENOMIC DNA]</scope>
    <source>
        <strain evidence="7">PAL-8-15-08-1</strain>
    </source>
</reference>
<feature type="domain" description="Solute-binding protein family 5" evidence="5">
    <location>
        <begin position="88"/>
        <end position="500"/>
    </location>
</feature>
<dbReference type="GO" id="GO:1904680">
    <property type="term" value="F:peptide transmembrane transporter activity"/>
    <property type="evidence" value="ECO:0007669"/>
    <property type="project" value="TreeGrafter"/>
</dbReference>
<accession>A0A1D8TT33</accession>
<dbReference type="Gene3D" id="3.40.190.10">
    <property type="entry name" value="Periplasmic binding protein-like II"/>
    <property type="match status" value="1"/>
</dbReference>
<dbReference type="PANTHER" id="PTHR30290:SF9">
    <property type="entry name" value="OLIGOPEPTIDE-BINDING PROTEIN APPA"/>
    <property type="match status" value="1"/>
</dbReference>
<dbReference type="Pfam" id="PF00496">
    <property type="entry name" value="SBP_bac_5"/>
    <property type="match status" value="1"/>
</dbReference>
<keyword evidence="4" id="KW-0812">Transmembrane</keyword>
<dbReference type="EMBL" id="CP017599">
    <property type="protein sequence ID" value="AOX00777.1"/>
    <property type="molecule type" value="Genomic_DNA"/>
</dbReference>
<dbReference type="Gene3D" id="3.10.105.10">
    <property type="entry name" value="Dipeptide-binding Protein, Domain 3"/>
    <property type="match status" value="1"/>
</dbReference>
<proteinExistence type="inferred from homology"/>
<protein>
    <submittedName>
        <fullName evidence="6">Peptide ABC transporter substrate-binding protein</fullName>
    </submittedName>
</protein>
<dbReference type="KEGG" id="mpro:BJP34_16190"/>
<dbReference type="PANTHER" id="PTHR30290">
    <property type="entry name" value="PERIPLASMIC BINDING COMPONENT OF ABC TRANSPORTER"/>
    <property type="match status" value="1"/>
</dbReference>
<dbReference type="GO" id="GO:0015833">
    <property type="term" value="P:peptide transport"/>
    <property type="evidence" value="ECO:0007669"/>
    <property type="project" value="TreeGrafter"/>
</dbReference>
<evidence type="ECO:0000313" key="6">
    <source>
        <dbReference type="EMBL" id="AOX00777.1"/>
    </source>
</evidence>
<keyword evidence="2" id="KW-0813">Transport</keyword>
<evidence type="ECO:0000256" key="2">
    <source>
        <dbReference type="ARBA" id="ARBA00022448"/>
    </source>
</evidence>
<organism evidence="6 7">
    <name type="scientific">Moorena producens PAL-8-15-08-1</name>
    <dbReference type="NCBI Taxonomy" id="1458985"/>
    <lineage>
        <taxon>Bacteria</taxon>
        <taxon>Bacillati</taxon>
        <taxon>Cyanobacteriota</taxon>
        <taxon>Cyanophyceae</taxon>
        <taxon>Coleofasciculales</taxon>
        <taxon>Coleofasciculaceae</taxon>
        <taxon>Moorena</taxon>
    </lineage>
</organism>
<evidence type="ECO:0000256" key="1">
    <source>
        <dbReference type="ARBA" id="ARBA00005695"/>
    </source>
</evidence>
<dbReference type="GO" id="GO:0042597">
    <property type="term" value="C:periplasmic space"/>
    <property type="evidence" value="ECO:0007669"/>
    <property type="project" value="UniProtKB-ARBA"/>
</dbReference>
<dbReference type="AlphaFoldDB" id="A0A1D8TT33"/>
<dbReference type="GO" id="GO:0043190">
    <property type="term" value="C:ATP-binding cassette (ABC) transporter complex"/>
    <property type="evidence" value="ECO:0007669"/>
    <property type="project" value="InterPro"/>
</dbReference>
<evidence type="ECO:0000313" key="7">
    <source>
        <dbReference type="Proteomes" id="UP000177870"/>
    </source>
</evidence>
<gene>
    <name evidence="6" type="ORF">BJP34_16190</name>
</gene>
<dbReference type="InterPro" id="IPR030678">
    <property type="entry name" value="Peptide/Ni-bd"/>
</dbReference>
<keyword evidence="4" id="KW-0472">Membrane</keyword>
<dbReference type="InterPro" id="IPR039424">
    <property type="entry name" value="SBP_5"/>
</dbReference>
<dbReference type="SUPFAM" id="SSF53850">
    <property type="entry name" value="Periplasmic binding protein-like II"/>
    <property type="match status" value="1"/>
</dbReference>
<evidence type="ECO:0000256" key="3">
    <source>
        <dbReference type="ARBA" id="ARBA00022729"/>
    </source>
</evidence>
<dbReference type="InterPro" id="IPR000914">
    <property type="entry name" value="SBP_5_dom"/>
</dbReference>
<keyword evidence="3" id="KW-0732">Signal</keyword>
<evidence type="ECO:0000259" key="5">
    <source>
        <dbReference type="Pfam" id="PF00496"/>
    </source>
</evidence>
<dbReference type="CDD" id="cd08500">
    <property type="entry name" value="PBP2_NikA_DppA_OppA_like_4"/>
    <property type="match status" value="1"/>
</dbReference>
<dbReference type="PROSITE" id="PS51257">
    <property type="entry name" value="PROKAR_LIPOPROTEIN"/>
    <property type="match status" value="1"/>
</dbReference>
<dbReference type="Proteomes" id="UP000177870">
    <property type="component" value="Chromosome"/>
</dbReference>
<evidence type="ECO:0000256" key="4">
    <source>
        <dbReference type="SAM" id="Phobius"/>
    </source>
</evidence>
<comment type="similarity">
    <text evidence="1">Belongs to the bacterial solute-binding protein 5 family.</text>
</comment>
<dbReference type="PIRSF" id="PIRSF002741">
    <property type="entry name" value="MppA"/>
    <property type="match status" value="1"/>
</dbReference>
<sequence>MVIVMKRLTALTQHRYHRYRIFICFILAIALVSCLQPRLLHKPALGSQIIVSSSVEPNTFNPQLMEEGAGILTYLYEGLVRENERGDIEPALAESWEFSRDRRKIMFTLRKGLKWSDGKPLTANDVVFTYDDIYKNPEINAYARDFLKIGKNREFPTVKKLDDWRVEFTLPEPFSPFLRITRMEILPAHVLQSLIHKKDPGGRLLFLSAWSTDTPPEQIISNGPYQLESYIPGERITFRKNPHYWRKDDQGNPQPYIQRIIQQTVSNDDTALIQFRAGVLDFIKVNIDSFYLLKKEENKGNFTIYNGGKQTTTTVITFNLNTGKRHGKPLVDPIKSRWFNTVEFRQAIAYSINRQRLLNTLFKGLGALQNSPIAEQSPYYLSPEAGLPVYDYNIDQAKALLIQAGFQYNSQGQLLDSASNRVEFTLTYNVAHRTLQNMAPLIQQDLNKIGIKVNLHPIAVTLVVDKLMNTMDWECQIFNGFPMAIEPHDTINFWSTESNWHFFNRQPQGQQTPVTGRLVPGWEQKITDLYLEGSTTWDETKRKQIYATTQKLSQEYLPFIYLVNSLSMVAVRDQIQGVKHSALQSPFWNVHELTLDNANNL</sequence>